<sequence length="274" mass="30462">MKMPHATYHIPQGLAGVELLSCPHAEVDFPPHVHDALTIWLNDSGGEYFRFKGNTSVLGLDSFGVVNAGEVHANSGVEETPRNLRTIYVDMEWAESFMGEPVRIIADGLYDDPELHDKLAFMHAALWSARDPLESQSLFTQVFGLMGSRHGEGRASVGHEGMFSESERFRRVRERLRDEYAGEHTLLSLADEADCTPQHLMRLFRKHAGISPHAYLVCLRVAQAKRMLRLGCTIADTAAACGFADQSHCTRWFRKLAGTTPAAYRASVRPALLA</sequence>
<keyword evidence="1" id="KW-0805">Transcription regulation</keyword>
<evidence type="ECO:0000313" key="5">
    <source>
        <dbReference type="EMBL" id="GFM31974.1"/>
    </source>
</evidence>
<name>A0A7J0BFN3_9BACT</name>
<evidence type="ECO:0000256" key="2">
    <source>
        <dbReference type="ARBA" id="ARBA00023125"/>
    </source>
</evidence>
<keyword evidence="3" id="KW-0804">Transcription</keyword>
<evidence type="ECO:0000313" key="6">
    <source>
        <dbReference type="Proteomes" id="UP000503840"/>
    </source>
</evidence>
<evidence type="ECO:0000256" key="3">
    <source>
        <dbReference type="ARBA" id="ARBA00023163"/>
    </source>
</evidence>
<evidence type="ECO:0000256" key="1">
    <source>
        <dbReference type="ARBA" id="ARBA00023015"/>
    </source>
</evidence>
<dbReference type="SMART" id="SM00342">
    <property type="entry name" value="HTH_ARAC"/>
    <property type="match status" value="1"/>
</dbReference>
<keyword evidence="6" id="KW-1185">Reference proteome</keyword>
<dbReference type="PANTHER" id="PTHR46796:SF2">
    <property type="entry name" value="TRANSCRIPTIONAL REGULATORY PROTEIN"/>
    <property type="match status" value="1"/>
</dbReference>
<evidence type="ECO:0000259" key="4">
    <source>
        <dbReference type="PROSITE" id="PS01124"/>
    </source>
</evidence>
<reference evidence="5 6" key="1">
    <citation type="submission" date="2020-05" db="EMBL/GenBank/DDBJ databases">
        <title>Draft genome sequence of Desulfovibrio sp. strain HN2T.</title>
        <authorList>
            <person name="Ueno A."/>
            <person name="Tamazawa S."/>
            <person name="Tamamura S."/>
            <person name="Murakami T."/>
            <person name="Kiyama T."/>
            <person name="Inomata H."/>
            <person name="Amano Y."/>
            <person name="Miyakawa K."/>
            <person name="Tamaki H."/>
            <person name="Naganuma T."/>
            <person name="Kaneko K."/>
        </authorList>
    </citation>
    <scope>NUCLEOTIDE SEQUENCE [LARGE SCALE GENOMIC DNA]</scope>
    <source>
        <strain evidence="5 6">HN2</strain>
    </source>
</reference>
<dbReference type="PROSITE" id="PS01124">
    <property type="entry name" value="HTH_ARAC_FAMILY_2"/>
    <property type="match status" value="1"/>
</dbReference>
<dbReference type="AlphaFoldDB" id="A0A7J0BFN3"/>
<dbReference type="InterPro" id="IPR018060">
    <property type="entry name" value="HTH_AraC"/>
</dbReference>
<protein>
    <submittedName>
        <fullName evidence="5">AraC family transcriptional regulator</fullName>
    </submittedName>
</protein>
<gene>
    <name evidence="5" type="ORF">DSM101010T_03390</name>
</gene>
<dbReference type="InterPro" id="IPR003313">
    <property type="entry name" value="AraC-bd"/>
</dbReference>
<feature type="domain" description="HTH araC/xylS-type" evidence="4">
    <location>
        <begin position="170"/>
        <end position="267"/>
    </location>
</feature>
<keyword evidence="2" id="KW-0238">DNA-binding</keyword>
<dbReference type="Pfam" id="PF12833">
    <property type="entry name" value="HTH_18"/>
    <property type="match status" value="1"/>
</dbReference>
<comment type="caution">
    <text evidence="5">The sequence shown here is derived from an EMBL/GenBank/DDBJ whole genome shotgun (WGS) entry which is preliminary data.</text>
</comment>
<accession>A0A7J0BFN3</accession>
<dbReference type="Pfam" id="PF02311">
    <property type="entry name" value="AraC_binding"/>
    <property type="match status" value="1"/>
</dbReference>
<dbReference type="GO" id="GO:0003700">
    <property type="term" value="F:DNA-binding transcription factor activity"/>
    <property type="evidence" value="ECO:0007669"/>
    <property type="project" value="InterPro"/>
</dbReference>
<dbReference type="EMBL" id="BLVO01000004">
    <property type="protein sequence ID" value="GFM31974.1"/>
    <property type="molecule type" value="Genomic_DNA"/>
</dbReference>
<dbReference type="Proteomes" id="UP000503840">
    <property type="component" value="Unassembled WGS sequence"/>
</dbReference>
<proteinExistence type="predicted"/>
<dbReference type="InterPro" id="IPR037923">
    <property type="entry name" value="HTH-like"/>
</dbReference>
<dbReference type="GO" id="GO:0043565">
    <property type="term" value="F:sequence-specific DNA binding"/>
    <property type="evidence" value="ECO:0007669"/>
    <property type="project" value="InterPro"/>
</dbReference>
<dbReference type="PANTHER" id="PTHR46796">
    <property type="entry name" value="HTH-TYPE TRANSCRIPTIONAL ACTIVATOR RHAS-RELATED"/>
    <property type="match status" value="1"/>
</dbReference>
<dbReference type="InterPro" id="IPR009057">
    <property type="entry name" value="Homeodomain-like_sf"/>
</dbReference>
<dbReference type="RefSeq" id="WP_174403660.1">
    <property type="nucleotide sequence ID" value="NZ_BLVO01000004.1"/>
</dbReference>
<organism evidence="5 6">
    <name type="scientific">Desulfovibrio subterraneus</name>
    <dbReference type="NCBI Taxonomy" id="2718620"/>
    <lineage>
        <taxon>Bacteria</taxon>
        <taxon>Pseudomonadati</taxon>
        <taxon>Thermodesulfobacteriota</taxon>
        <taxon>Desulfovibrionia</taxon>
        <taxon>Desulfovibrionales</taxon>
        <taxon>Desulfovibrionaceae</taxon>
        <taxon>Desulfovibrio</taxon>
    </lineage>
</organism>
<dbReference type="InterPro" id="IPR050204">
    <property type="entry name" value="AraC_XylS_family_regulators"/>
</dbReference>
<dbReference type="Gene3D" id="1.10.10.60">
    <property type="entry name" value="Homeodomain-like"/>
    <property type="match status" value="1"/>
</dbReference>
<dbReference type="SUPFAM" id="SSF51215">
    <property type="entry name" value="Regulatory protein AraC"/>
    <property type="match status" value="1"/>
</dbReference>
<dbReference type="SUPFAM" id="SSF46689">
    <property type="entry name" value="Homeodomain-like"/>
    <property type="match status" value="2"/>
</dbReference>